<dbReference type="Proteomes" id="UP000011080">
    <property type="component" value="Unassembled WGS sequence"/>
</dbReference>
<organism evidence="2 3">
    <name type="scientific">Bos mutus</name>
    <name type="common">wild yak</name>
    <dbReference type="NCBI Taxonomy" id="72004"/>
    <lineage>
        <taxon>Eukaryota</taxon>
        <taxon>Metazoa</taxon>
        <taxon>Chordata</taxon>
        <taxon>Craniata</taxon>
        <taxon>Vertebrata</taxon>
        <taxon>Euteleostomi</taxon>
        <taxon>Mammalia</taxon>
        <taxon>Eutheria</taxon>
        <taxon>Laurasiatheria</taxon>
        <taxon>Artiodactyla</taxon>
        <taxon>Ruminantia</taxon>
        <taxon>Pecora</taxon>
        <taxon>Bovidae</taxon>
        <taxon>Bovinae</taxon>
        <taxon>Bos</taxon>
    </lineage>
</organism>
<feature type="region of interest" description="Disordered" evidence="1">
    <location>
        <begin position="41"/>
        <end position="63"/>
    </location>
</feature>
<dbReference type="AlphaFoldDB" id="L8IHV0"/>
<evidence type="ECO:0000256" key="1">
    <source>
        <dbReference type="SAM" id="MobiDB-lite"/>
    </source>
</evidence>
<protein>
    <submittedName>
        <fullName evidence="2">Uncharacterized protein</fullName>
    </submittedName>
</protein>
<evidence type="ECO:0000313" key="2">
    <source>
        <dbReference type="EMBL" id="ELR55109.1"/>
    </source>
</evidence>
<feature type="non-terminal residue" evidence="2">
    <location>
        <position position="63"/>
    </location>
</feature>
<reference evidence="2 3" key="1">
    <citation type="journal article" date="2012" name="Nat. Genet.">
        <title>The yak genome and adaptation to life at high altitude.</title>
        <authorList>
            <person name="Qiu Q."/>
            <person name="Zhang G."/>
            <person name="Ma T."/>
            <person name="Qian W."/>
            <person name="Wang J."/>
            <person name="Ye Z."/>
            <person name="Cao C."/>
            <person name="Hu Q."/>
            <person name="Kim J."/>
            <person name="Larkin D.M."/>
            <person name="Auvil L."/>
            <person name="Capitanu B."/>
            <person name="Ma J."/>
            <person name="Lewin H.A."/>
            <person name="Qian X."/>
            <person name="Lang Y."/>
            <person name="Zhou R."/>
            <person name="Wang L."/>
            <person name="Wang K."/>
            <person name="Xia J."/>
            <person name="Liao S."/>
            <person name="Pan S."/>
            <person name="Lu X."/>
            <person name="Hou H."/>
            <person name="Wang Y."/>
            <person name="Zang X."/>
            <person name="Yin Y."/>
            <person name="Ma H."/>
            <person name="Zhang J."/>
            <person name="Wang Z."/>
            <person name="Zhang Y."/>
            <person name="Zhang D."/>
            <person name="Yonezawa T."/>
            <person name="Hasegawa M."/>
            <person name="Zhong Y."/>
            <person name="Liu W."/>
            <person name="Zhang Y."/>
            <person name="Huang Z."/>
            <person name="Zhang S."/>
            <person name="Long R."/>
            <person name="Yang H."/>
            <person name="Wang J."/>
            <person name="Lenstra J.A."/>
            <person name="Cooper D.N."/>
            <person name="Wu Y."/>
            <person name="Wang J."/>
            <person name="Shi P."/>
            <person name="Wang J."/>
            <person name="Liu J."/>
        </authorList>
    </citation>
    <scope>NUCLEOTIDE SEQUENCE [LARGE SCALE GENOMIC DNA]</scope>
    <source>
        <strain evidence="3">yakQH1</strain>
    </source>
</reference>
<proteinExistence type="predicted"/>
<sequence>MDEQRKWFLEMESTLGEDAVKIVEKTKDSECIHLGDKAVAGSERTDSNFERSSVVDKTLSNSI</sequence>
<evidence type="ECO:0000313" key="3">
    <source>
        <dbReference type="Proteomes" id="UP000011080"/>
    </source>
</evidence>
<accession>L8IHV0</accession>
<gene>
    <name evidence="2" type="ORF">M91_17926</name>
</gene>
<name>L8IHV0_9CETA</name>
<dbReference type="EMBL" id="JH881305">
    <property type="protein sequence ID" value="ELR55109.1"/>
    <property type="molecule type" value="Genomic_DNA"/>
</dbReference>